<dbReference type="EMBL" id="ML976689">
    <property type="protein sequence ID" value="KAF1972088.1"/>
    <property type="molecule type" value="Genomic_DNA"/>
</dbReference>
<sequence>MVFLPDVVLPLKHGANHTPADIIGYETTSKSSRWGRVDAVEMSFGKAIFREWRGCFGVSARM</sequence>
<organism evidence="1 2">
    <name type="scientific">Bimuria novae-zelandiae CBS 107.79</name>
    <dbReference type="NCBI Taxonomy" id="1447943"/>
    <lineage>
        <taxon>Eukaryota</taxon>
        <taxon>Fungi</taxon>
        <taxon>Dikarya</taxon>
        <taxon>Ascomycota</taxon>
        <taxon>Pezizomycotina</taxon>
        <taxon>Dothideomycetes</taxon>
        <taxon>Pleosporomycetidae</taxon>
        <taxon>Pleosporales</taxon>
        <taxon>Massarineae</taxon>
        <taxon>Didymosphaeriaceae</taxon>
        <taxon>Bimuria</taxon>
    </lineage>
</organism>
<dbReference type="AlphaFoldDB" id="A0A6A5V5F0"/>
<dbReference type="Proteomes" id="UP000800036">
    <property type="component" value="Unassembled WGS sequence"/>
</dbReference>
<evidence type="ECO:0000313" key="2">
    <source>
        <dbReference type="Proteomes" id="UP000800036"/>
    </source>
</evidence>
<reference evidence="1" key="1">
    <citation type="journal article" date="2020" name="Stud. Mycol.">
        <title>101 Dothideomycetes genomes: a test case for predicting lifestyles and emergence of pathogens.</title>
        <authorList>
            <person name="Haridas S."/>
            <person name="Albert R."/>
            <person name="Binder M."/>
            <person name="Bloem J."/>
            <person name="Labutti K."/>
            <person name="Salamov A."/>
            <person name="Andreopoulos B."/>
            <person name="Baker S."/>
            <person name="Barry K."/>
            <person name="Bills G."/>
            <person name="Bluhm B."/>
            <person name="Cannon C."/>
            <person name="Castanera R."/>
            <person name="Culley D."/>
            <person name="Daum C."/>
            <person name="Ezra D."/>
            <person name="Gonzalez J."/>
            <person name="Henrissat B."/>
            <person name="Kuo A."/>
            <person name="Liang C."/>
            <person name="Lipzen A."/>
            <person name="Lutzoni F."/>
            <person name="Magnuson J."/>
            <person name="Mondo S."/>
            <person name="Nolan M."/>
            <person name="Ohm R."/>
            <person name="Pangilinan J."/>
            <person name="Park H.-J."/>
            <person name="Ramirez L."/>
            <person name="Alfaro M."/>
            <person name="Sun H."/>
            <person name="Tritt A."/>
            <person name="Yoshinaga Y."/>
            <person name="Zwiers L.-H."/>
            <person name="Turgeon B."/>
            <person name="Goodwin S."/>
            <person name="Spatafora J."/>
            <person name="Crous P."/>
            <person name="Grigoriev I."/>
        </authorList>
    </citation>
    <scope>NUCLEOTIDE SEQUENCE</scope>
    <source>
        <strain evidence="1">CBS 107.79</strain>
    </source>
</reference>
<name>A0A6A5V5F0_9PLEO</name>
<evidence type="ECO:0000313" key="1">
    <source>
        <dbReference type="EMBL" id="KAF1972088.1"/>
    </source>
</evidence>
<proteinExistence type="predicted"/>
<accession>A0A6A5V5F0</accession>
<gene>
    <name evidence="1" type="ORF">BU23DRAFT_165805</name>
</gene>
<protein>
    <submittedName>
        <fullName evidence="1">Uncharacterized protein</fullName>
    </submittedName>
</protein>
<keyword evidence="2" id="KW-1185">Reference proteome</keyword>